<evidence type="ECO:0000313" key="1">
    <source>
        <dbReference type="EMBL" id="AXQ52721.1"/>
    </source>
</evidence>
<organism evidence="1 2">
    <name type="scientific">Mycobacterium phage IPhane7</name>
    <dbReference type="NCBI Taxonomy" id="2301552"/>
    <lineage>
        <taxon>Viruses</taxon>
        <taxon>Duplodnaviria</taxon>
        <taxon>Heunggongvirae</taxon>
        <taxon>Uroviricota</taxon>
        <taxon>Caudoviricetes</taxon>
        <taxon>Vilmaviridae</taxon>
        <taxon>Mclasvirinae</taxon>
        <taxon>Bongovirus</taxon>
        <taxon>Bongovirus bongo</taxon>
    </lineage>
</organism>
<dbReference type="EMBL" id="MH697587">
    <property type="protein sequence ID" value="AXQ52721.1"/>
    <property type="molecule type" value="Genomic_DNA"/>
</dbReference>
<evidence type="ECO:0000313" key="2">
    <source>
        <dbReference type="Proteomes" id="UP000263300"/>
    </source>
</evidence>
<name>A0A385D4A0_9CAUD</name>
<dbReference type="Proteomes" id="UP000263300">
    <property type="component" value="Segment"/>
</dbReference>
<protein>
    <submittedName>
        <fullName evidence="1">Uncharacterized protein</fullName>
    </submittedName>
</protein>
<proteinExistence type="predicted"/>
<sequence length="71" mass="7871">MSLRAEDIPLIKILEDALVAELDRQHLNGEIEPDSTGSEHFDAVDGELAGRPDWFKVARAVAEALWAEEGR</sequence>
<accession>A0A385D4A0</accession>
<reference evidence="1 2" key="1">
    <citation type="submission" date="2018-07" db="EMBL/GenBank/DDBJ databases">
        <authorList>
            <person name="Billings M."/>
            <person name="Bovender A."/>
            <person name="Brown J."/>
            <person name="Buchanan C."/>
            <person name="Burns J."/>
            <person name="Cash A."/>
            <person name="Curtis S."/>
            <person name="Johnson C."/>
            <person name="Jones C."/>
            <person name="Kelnhofer D."/>
            <person name="Killilee J."/>
            <person name="Moore A."/>
            <person name="Norton M."/>
            <person name="Rood D."/>
            <person name="Salvo H."/>
            <person name="Weatherman E."/>
            <person name="Winchel S."/>
            <person name="Wood S."/>
            <person name="Eckardt M.A."/>
            <person name="Gainey M.D."/>
            <person name="Wallen J.R."/>
            <person name="Garlena R.A."/>
            <person name="Russell D.A."/>
            <person name="Pope W.H."/>
            <person name="Jacobs-Sera D."/>
            <person name="Hatfull G.F."/>
        </authorList>
    </citation>
    <scope>NUCLEOTIDE SEQUENCE [LARGE SCALE GENOMIC DNA]</scope>
</reference>
<gene>
    <name evidence="1" type="primary">80</name>
    <name evidence="1" type="ORF">SEA_IPHANE7_80</name>
</gene>